<dbReference type="Gene3D" id="3.30.160.60">
    <property type="entry name" value="Classic Zinc Finger"/>
    <property type="match status" value="1"/>
</dbReference>
<keyword evidence="6 7" id="KW-0961">Cell wall biogenesis/degradation</keyword>
<keyword evidence="7" id="KW-0997">Cell inner membrane</keyword>
<protein>
    <recommendedName>
        <fullName evidence="7">Endolytic murein transglycosylase</fullName>
        <ecNumber evidence="7">4.2.2.29</ecNumber>
    </recommendedName>
    <alternativeName>
        <fullName evidence="7">Peptidoglycan lytic transglycosylase</fullName>
    </alternativeName>
    <alternativeName>
        <fullName evidence="7">Peptidoglycan polymerization terminase</fullName>
    </alternativeName>
</protein>
<keyword evidence="3 7" id="KW-1133">Transmembrane helix</keyword>
<reference evidence="8" key="1">
    <citation type="submission" date="2020-01" db="EMBL/GenBank/DDBJ databases">
        <authorList>
            <person name="Yang Y."/>
            <person name="Kwon Y.M."/>
        </authorList>
    </citation>
    <scope>NUCLEOTIDE SEQUENCE</scope>
    <source>
        <strain evidence="8">PG104</strain>
    </source>
</reference>
<dbReference type="GO" id="GO:0071555">
    <property type="term" value="P:cell wall organization"/>
    <property type="evidence" value="ECO:0007669"/>
    <property type="project" value="UniProtKB-KW"/>
</dbReference>
<dbReference type="GO" id="GO:0009252">
    <property type="term" value="P:peptidoglycan biosynthetic process"/>
    <property type="evidence" value="ECO:0007669"/>
    <property type="project" value="UniProtKB-UniRule"/>
</dbReference>
<organism evidence="8 9">
    <name type="scientific">Falsirhodobacter algicola</name>
    <dbReference type="NCBI Taxonomy" id="2692330"/>
    <lineage>
        <taxon>Bacteria</taxon>
        <taxon>Pseudomonadati</taxon>
        <taxon>Pseudomonadota</taxon>
        <taxon>Alphaproteobacteria</taxon>
        <taxon>Rhodobacterales</taxon>
        <taxon>Paracoccaceae</taxon>
        <taxon>Falsirhodobacter</taxon>
    </lineage>
</organism>
<feature type="site" description="Important for catalytic activity" evidence="7">
    <location>
        <position position="257"/>
    </location>
</feature>
<evidence type="ECO:0000256" key="4">
    <source>
        <dbReference type="ARBA" id="ARBA00023136"/>
    </source>
</evidence>
<dbReference type="KEGG" id="fap:GR316_01965"/>
<dbReference type="GO" id="GO:0005886">
    <property type="term" value="C:plasma membrane"/>
    <property type="evidence" value="ECO:0007669"/>
    <property type="project" value="UniProtKB-UniRule"/>
</dbReference>
<evidence type="ECO:0000256" key="3">
    <source>
        <dbReference type="ARBA" id="ARBA00022989"/>
    </source>
</evidence>
<dbReference type="Pfam" id="PF02618">
    <property type="entry name" value="YceG"/>
    <property type="match status" value="1"/>
</dbReference>
<dbReference type="AlphaFoldDB" id="A0A8J8MR45"/>
<proteinExistence type="inferred from homology"/>
<keyword evidence="4 7" id="KW-0472">Membrane</keyword>
<evidence type="ECO:0000256" key="5">
    <source>
        <dbReference type="ARBA" id="ARBA00023239"/>
    </source>
</evidence>
<dbReference type="HAMAP" id="MF_02065">
    <property type="entry name" value="MltG"/>
    <property type="match status" value="1"/>
</dbReference>
<evidence type="ECO:0000313" key="8">
    <source>
        <dbReference type="EMBL" id="QUS35146.1"/>
    </source>
</evidence>
<keyword evidence="9" id="KW-1185">Reference proteome</keyword>
<accession>A0A8J8MR45</accession>
<dbReference type="PANTHER" id="PTHR30518">
    <property type="entry name" value="ENDOLYTIC MUREIN TRANSGLYCOSYLASE"/>
    <property type="match status" value="1"/>
</dbReference>
<dbReference type="EMBL" id="CP047289">
    <property type="protein sequence ID" value="QUS35146.1"/>
    <property type="molecule type" value="Genomic_DNA"/>
</dbReference>
<dbReference type="InterPro" id="IPR003770">
    <property type="entry name" value="MLTG-like"/>
</dbReference>
<evidence type="ECO:0000256" key="2">
    <source>
        <dbReference type="ARBA" id="ARBA00022692"/>
    </source>
</evidence>
<dbReference type="PANTHER" id="PTHR30518:SF2">
    <property type="entry name" value="ENDOLYTIC MUREIN TRANSGLYCOSYLASE"/>
    <property type="match status" value="1"/>
</dbReference>
<comment type="similarity">
    <text evidence="7">Belongs to the transglycosylase MltG family.</text>
</comment>
<keyword evidence="1 7" id="KW-1003">Cell membrane</keyword>
<keyword evidence="2 7" id="KW-0812">Transmembrane</keyword>
<dbReference type="NCBIfam" id="TIGR00247">
    <property type="entry name" value="endolytic transglycosylase MltG"/>
    <property type="match status" value="1"/>
</dbReference>
<evidence type="ECO:0000256" key="7">
    <source>
        <dbReference type="HAMAP-Rule" id="MF_02065"/>
    </source>
</evidence>
<evidence type="ECO:0000256" key="6">
    <source>
        <dbReference type="ARBA" id="ARBA00023316"/>
    </source>
</evidence>
<name>A0A8J8MR45_9RHOB</name>
<keyword evidence="5 7" id="KW-0456">Lyase</keyword>
<comment type="catalytic activity">
    <reaction evidence="7">
        <text>a peptidoglycan chain = a peptidoglycan chain with N-acetyl-1,6-anhydromuramyl-[peptide] at the reducing end + a peptidoglycan chain with N-acetylglucosamine at the non-reducing end.</text>
        <dbReference type="EC" id="4.2.2.29"/>
    </reaction>
</comment>
<dbReference type="Proteomes" id="UP000679284">
    <property type="component" value="Chromosome"/>
</dbReference>
<evidence type="ECO:0000313" key="9">
    <source>
        <dbReference type="Proteomes" id="UP000679284"/>
    </source>
</evidence>
<dbReference type="EC" id="4.2.2.29" evidence="7"/>
<dbReference type="Gene3D" id="3.30.1490.480">
    <property type="entry name" value="Endolytic murein transglycosylase"/>
    <property type="match status" value="1"/>
</dbReference>
<dbReference type="CDD" id="cd08010">
    <property type="entry name" value="MltG_like"/>
    <property type="match status" value="1"/>
</dbReference>
<dbReference type="RefSeq" id="WP_211784394.1">
    <property type="nucleotide sequence ID" value="NZ_CP047289.1"/>
</dbReference>
<evidence type="ECO:0000256" key="1">
    <source>
        <dbReference type="ARBA" id="ARBA00022475"/>
    </source>
</evidence>
<sequence length="391" mass="42356">MWKSVASNALTLFVVVLVLVAGLIAWGRQTFYEPGPLAEPICLRVDRGDSTAVIARTLHGQGAIRSDQVYRIGASYTDMAGREKFGSYLIPAGASMPQILEIVTTGGQSTCGREINLQIGVSASQMVLRDLNPATGRFEEIAKYDPAAGEAPAEFDGPEDDLRLRVTLAEGVTSWQVVDGLKHADFLTGDVEDIPAEGSLAPDSYEIAAGETRADLLAEMAERQTRILAEQWESRDEDLPYDSPEEALIMASIVEKETGIASERPMVASVFVNRLRQGMRLQTDPTVIYGVTGGEGILGRGLRASELRARTPYNTYVIDGLPPTPIANPGRLSIEAALHPAESDYVFFVADGSGGHAFARTLEEHNANVAKWREIERARGEEPEGGVQTRQ</sequence>
<dbReference type="GO" id="GO:0008932">
    <property type="term" value="F:lytic endotransglycosylase activity"/>
    <property type="evidence" value="ECO:0007669"/>
    <property type="project" value="UniProtKB-UniRule"/>
</dbReference>
<comment type="function">
    <text evidence="7">Functions as a peptidoglycan terminase that cleaves nascent peptidoglycan strands endolytically to terminate their elongation.</text>
</comment>
<gene>
    <name evidence="7 8" type="primary">mltG</name>
    <name evidence="8" type="ORF">GR316_01965</name>
</gene>